<dbReference type="KEGG" id="ovi:T265_08563"/>
<feature type="compositionally biased region" description="Polar residues" evidence="1">
    <location>
        <begin position="1"/>
        <end position="22"/>
    </location>
</feature>
<feature type="region of interest" description="Disordered" evidence="1">
    <location>
        <begin position="1"/>
        <end position="54"/>
    </location>
</feature>
<dbReference type="GeneID" id="20322742"/>
<sequence>MLQSDFTNSVIDPSFQETQNGFTRKHTTRRPSHHFLPVQRKSGESPSGSLAQVLKSDDQKRTALLNRNTLICKQIWFCRRLTWNPAKSLVYDVSRRLNVLYQAASCFSCYDN</sequence>
<feature type="compositionally biased region" description="Basic residues" evidence="1">
    <location>
        <begin position="23"/>
        <end position="33"/>
    </location>
</feature>
<keyword evidence="3" id="KW-1185">Reference proteome</keyword>
<organism evidence="2 3">
    <name type="scientific">Opisthorchis viverrini</name>
    <name type="common">Southeast Asian liver fluke</name>
    <dbReference type="NCBI Taxonomy" id="6198"/>
    <lineage>
        <taxon>Eukaryota</taxon>
        <taxon>Metazoa</taxon>
        <taxon>Spiralia</taxon>
        <taxon>Lophotrochozoa</taxon>
        <taxon>Platyhelminthes</taxon>
        <taxon>Trematoda</taxon>
        <taxon>Digenea</taxon>
        <taxon>Opisthorchiida</taxon>
        <taxon>Opisthorchiata</taxon>
        <taxon>Opisthorchiidae</taxon>
        <taxon>Opisthorchis</taxon>
    </lineage>
</organism>
<proteinExistence type="predicted"/>
<evidence type="ECO:0000313" key="2">
    <source>
        <dbReference type="EMBL" id="KER23570.1"/>
    </source>
</evidence>
<gene>
    <name evidence="2" type="ORF">T265_08563</name>
</gene>
<evidence type="ECO:0000256" key="1">
    <source>
        <dbReference type="SAM" id="MobiDB-lite"/>
    </source>
</evidence>
<name>A0A074ZJN0_OPIVI</name>
<protein>
    <submittedName>
        <fullName evidence="2">Uncharacterized protein</fullName>
    </submittedName>
</protein>
<accession>A0A074ZJN0</accession>
<dbReference type="RefSeq" id="XP_009172672.1">
    <property type="nucleotide sequence ID" value="XM_009174408.1"/>
</dbReference>
<evidence type="ECO:0000313" key="3">
    <source>
        <dbReference type="Proteomes" id="UP000054324"/>
    </source>
</evidence>
<dbReference type="AlphaFoldDB" id="A0A074ZJN0"/>
<dbReference type="EMBL" id="KL596844">
    <property type="protein sequence ID" value="KER23570.1"/>
    <property type="molecule type" value="Genomic_DNA"/>
</dbReference>
<dbReference type="CTD" id="20322742"/>
<reference evidence="2 3" key="1">
    <citation type="submission" date="2013-11" db="EMBL/GenBank/DDBJ databases">
        <title>Opisthorchis viverrini - life in the bile duct.</title>
        <authorList>
            <person name="Young N.D."/>
            <person name="Nagarajan N."/>
            <person name="Lin S.J."/>
            <person name="Korhonen P.K."/>
            <person name="Jex A.R."/>
            <person name="Hall R.S."/>
            <person name="Safavi-Hemami H."/>
            <person name="Kaewkong W."/>
            <person name="Bertrand D."/>
            <person name="Gao S."/>
            <person name="Seet Q."/>
            <person name="Wongkham S."/>
            <person name="Teh B.T."/>
            <person name="Wongkham C."/>
            <person name="Intapan P.M."/>
            <person name="Maleewong W."/>
            <person name="Yang X."/>
            <person name="Hu M."/>
            <person name="Wang Z."/>
            <person name="Hofmann A."/>
            <person name="Sternberg P.W."/>
            <person name="Tan P."/>
            <person name="Wang J."/>
            <person name="Gasser R.B."/>
        </authorList>
    </citation>
    <scope>NUCLEOTIDE SEQUENCE [LARGE SCALE GENOMIC DNA]</scope>
</reference>
<dbReference type="Proteomes" id="UP000054324">
    <property type="component" value="Unassembled WGS sequence"/>
</dbReference>